<reference evidence="1 2" key="1">
    <citation type="journal article" date="1999" name="Proc. Jpn. Acad.">
        <title>Determination of the complete genomic DNA sequence of Thermoplasma volvanium GSS1.</title>
        <authorList>
            <person name="Kawashima T."/>
            <person name="Yamamoto Y."/>
            <person name="Aramaki H."/>
            <person name="Nunoshiba T."/>
            <person name="Kawamoto T."/>
            <person name="Watanabe K."/>
            <person name="Yamazaki M."/>
            <person name="Kanehori K."/>
            <person name="Amano N."/>
            <person name="Ohya Y."/>
            <person name="Makino K."/>
            <person name="Suzuki M."/>
        </authorList>
    </citation>
    <scope>NUCLEOTIDE SEQUENCE [LARGE SCALE GENOMIC DNA]</scope>
    <source>
        <strain evidence="2">ATCC 51530 / DSM 4299 / JCM 9571 / NBRC 15438 / GSS1</strain>
    </source>
</reference>
<dbReference type="GO" id="GO:0033499">
    <property type="term" value="P:galactose catabolic process via UDP-galactose, Leloir pathway"/>
    <property type="evidence" value="ECO:0007669"/>
    <property type="project" value="TreeGrafter"/>
</dbReference>
<dbReference type="AlphaFoldDB" id="Q97A31"/>
<name>Q97A31_THEVO</name>
<dbReference type="CDD" id="cd01081">
    <property type="entry name" value="Aldose_epim"/>
    <property type="match status" value="1"/>
</dbReference>
<dbReference type="InterPro" id="IPR011013">
    <property type="entry name" value="Gal_mutarotase_sf_dom"/>
</dbReference>
<dbReference type="GO" id="GO:0004034">
    <property type="term" value="F:aldose 1-epimerase activity"/>
    <property type="evidence" value="ECO:0007669"/>
    <property type="project" value="TreeGrafter"/>
</dbReference>
<dbReference type="PaxDb" id="273116-14325196"/>
<dbReference type="RefSeq" id="WP_010917208.1">
    <property type="nucleotide sequence ID" value="NC_002689.2"/>
</dbReference>
<dbReference type="Gene3D" id="2.70.98.10">
    <property type="match status" value="1"/>
</dbReference>
<proteinExistence type="predicted"/>
<dbReference type="GO" id="GO:0006006">
    <property type="term" value="P:glucose metabolic process"/>
    <property type="evidence" value="ECO:0007669"/>
    <property type="project" value="TreeGrafter"/>
</dbReference>
<dbReference type="EMBL" id="BA000011">
    <property type="protein sequence ID" value="BAB60121.1"/>
    <property type="molecule type" value="Genomic_DNA"/>
</dbReference>
<dbReference type="PANTHER" id="PTHR10091:SF0">
    <property type="entry name" value="GALACTOSE MUTAROTASE"/>
    <property type="match status" value="1"/>
</dbReference>
<dbReference type="PhylomeDB" id="Q97A31"/>
<evidence type="ECO:0000313" key="1">
    <source>
        <dbReference type="EMBL" id="BAB60121.1"/>
    </source>
</evidence>
<reference evidence="1 2" key="2">
    <citation type="journal article" date="2000" name="Proc. Natl. Acad. Sci. U.S.A.">
        <title>Archaeal adaptation to higher temperatures revealed by genomic sequence of Thermoplasma volcanium.</title>
        <authorList>
            <person name="Kawashima T."/>
            <person name="Amano N."/>
            <person name="Koike H."/>
            <person name="Makino S."/>
            <person name="Higuchi S."/>
            <person name="Kawashima-Ohya Y."/>
            <person name="Watanabe K."/>
            <person name="Yamazaki M."/>
            <person name="Kanehori K."/>
            <person name="Kawamoto T."/>
            <person name="Nunoshiba T."/>
            <person name="Yamamoto Y."/>
            <person name="Aramaki H."/>
            <person name="Makino K."/>
            <person name="Suzuki M."/>
        </authorList>
    </citation>
    <scope>NUCLEOTIDE SEQUENCE [LARGE SCALE GENOMIC DNA]</scope>
    <source>
        <strain evidence="2">ATCC 51530 / DSM 4299 / JCM 9571 / NBRC 15438 / GSS1</strain>
    </source>
</reference>
<dbReference type="Pfam" id="PF01263">
    <property type="entry name" value="Aldose_epim"/>
    <property type="match status" value="1"/>
</dbReference>
<dbReference type="GO" id="GO:0030246">
    <property type="term" value="F:carbohydrate binding"/>
    <property type="evidence" value="ECO:0007669"/>
    <property type="project" value="InterPro"/>
</dbReference>
<dbReference type="Proteomes" id="UP000001017">
    <property type="component" value="Chromosome"/>
</dbReference>
<protein>
    <submittedName>
        <fullName evidence="1">TVG1000457 protein</fullName>
    </submittedName>
</protein>
<dbReference type="InterPro" id="IPR008183">
    <property type="entry name" value="Aldose_1/G6P_1-epimerase"/>
</dbReference>
<dbReference type="eggNOG" id="arCOG05361">
    <property type="taxonomic scope" value="Archaea"/>
</dbReference>
<organism evidence="1 2">
    <name type="scientific">Thermoplasma volcanium (strain ATCC 51530 / DSM 4299 / JCM 9571 / NBRC 15438 / GSS1)</name>
    <dbReference type="NCBI Taxonomy" id="273116"/>
    <lineage>
        <taxon>Archaea</taxon>
        <taxon>Methanobacteriati</taxon>
        <taxon>Thermoplasmatota</taxon>
        <taxon>Thermoplasmata</taxon>
        <taxon>Thermoplasmatales</taxon>
        <taxon>Thermoplasmataceae</taxon>
        <taxon>Thermoplasma</taxon>
    </lineage>
</organism>
<evidence type="ECO:0000313" key="2">
    <source>
        <dbReference type="Proteomes" id="UP000001017"/>
    </source>
</evidence>
<dbReference type="STRING" id="273116.gene:9381771"/>
<dbReference type="PANTHER" id="PTHR10091">
    <property type="entry name" value="ALDOSE-1-EPIMERASE"/>
    <property type="match status" value="1"/>
</dbReference>
<dbReference type="GeneID" id="1442056"/>
<dbReference type="HOGENOM" id="CLU_052486_1_1_2"/>
<dbReference type="InterPro" id="IPR014718">
    <property type="entry name" value="GH-type_carb-bd"/>
</dbReference>
<gene>
    <name evidence="1" type="ORF">TVG1000457</name>
</gene>
<dbReference type="DNASU" id="1442056"/>
<accession>Q97A31</accession>
<dbReference type="SUPFAM" id="SSF74650">
    <property type="entry name" value="Galactose mutarotase-like"/>
    <property type="match status" value="1"/>
</dbReference>
<dbReference type="OrthoDB" id="39584at2157"/>
<keyword evidence="2" id="KW-1185">Reference proteome</keyword>
<sequence length="270" mass="30702">MDISIGDDSNGAVISIVGSHLDKLNLNGTAILLERYDDSPTHFGSAFLFPYANRVRNGEFTLDGKRYFLPKDDENNSIHGLVLSKKFDLVEKIENSVTMRYIMADECYPSPIEIFITHTVSEGKYTCRVKASNRGLTRAPVSAGFHPYFLYNGRWAIKKPRDTWKLEYDGQFPTGKMDKFLFEEDSFMHEFDNQFFADEDIVVDMGSHMIQIERENMPFFVIYNGKYSGGKSVAIEPMMSAVDAFNNGIGLRIVNPGESIEFAYSVEIRE</sequence>
<dbReference type="KEGG" id="tvo:TVG1000457"/>